<dbReference type="AlphaFoldDB" id="A0A3P3YGX6"/>
<keyword evidence="2" id="KW-1133">Transmembrane helix</keyword>
<evidence type="ECO:0000313" key="3">
    <source>
        <dbReference type="EMBL" id="SPQ99431.1"/>
    </source>
</evidence>
<keyword evidence="3" id="KW-0496">Mitochondrion</keyword>
<evidence type="ECO:0000313" key="4">
    <source>
        <dbReference type="Proteomes" id="UP000290189"/>
    </source>
</evidence>
<feature type="transmembrane region" description="Helical" evidence="2">
    <location>
        <begin position="50"/>
        <end position="76"/>
    </location>
</feature>
<feature type="transmembrane region" description="Helical" evidence="2">
    <location>
        <begin position="83"/>
        <end position="105"/>
    </location>
</feature>
<organism evidence="3 4">
    <name type="scientific">Plasmodiophora brassicae</name>
    <name type="common">Clubroot disease agent</name>
    <dbReference type="NCBI Taxonomy" id="37360"/>
    <lineage>
        <taxon>Eukaryota</taxon>
        <taxon>Sar</taxon>
        <taxon>Rhizaria</taxon>
        <taxon>Endomyxa</taxon>
        <taxon>Phytomyxea</taxon>
        <taxon>Plasmodiophorida</taxon>
        <taxon>Plasmodiophoridae</taxon>
        <taxon>Plasmodiophora</taxon>
    </lineage>
</organism>
<protein>
    <submittedName>
        <fullName evidence="3">Uncharacterized protein</fullName>
    </submittedName>
</protein>
<accession>A0A3P3YGX6</accession>
<dbReference type="EMBL" id="OVEO01000012">
    <property type="protein sequence ID" value="SPQ99431.1"/>
    <property type="molecule type" value="Genomic_DNA"/>
</dbReference>
<gene>
    <name evidence="3" type="ORF">PLBR_LOCUS6646</name>
</gene>
<feature type="region of interest" description="Disordered" evidence="1">
    <location>
        <begin position="1"/>
        <end position="25"/>
    </location>
</feature>
<name>A0A3P3YGX6_PLABS</name>
<keyword evidence="2" id="KW-0812">Transmembrane</keyword>
<feature type="compositionally biased region" description="Basic and acidic residues" evidence="1">
    <location>
        <begin position="7"/>
        <end position="25"/>
    </location>
</feature>
<geneLocation type="mitochondrion" evidence="3"/>
<evidence type="ECO:0000256" key="1">
    <source>
        <dbReference type="SAM" id="MobiDB-lite"/>
    </source>
</evidence>
<dbReference type="Proteomes" id="UP000290189">
    <property type="component" value="Unassembled WGS sequence"/>
</dbReference>
<keyword evidence="2" id="KW-0472">Membrane</keyword>
<proteinExistence type="predicted"/>
<reference evidence="3 4" key="1">
    <citation type="submission" date="2018-03" db="EMBL/GenBank/DDBJ databases">
        <authorList>
            <person name="Fogelqvist J."/>
        </authorList>
    </citation>
    <scope>NUCLEOTIDE SEQUENCE [LARGE SCALE GENOMIC DNA]</scope>
</reference>
<evidence type="ECO:0000256" key="2">
    <source>
        <dbReference type="SAM" id="Phobius"/>
    </source>
</evidence>
<sequence length="108" mass="11151">MPSRVPCSDRGDAPDDGVQHDRPCHLGTGREQRAIRARALRGPAWSGRGAVTIGIGGIAFLLNVLLVTAAGAIGAVRLDVRSALLLVLGVHRLLLVVFLLVVTGLGGG</sequence>